<dbReference type="InterPro" id="IPR052917">
    <property type="entry name" value="Stress-Dev_Protein"/>
</dbReference>
<evidence type="ECO:0000313" key="2">
    <source>
        <dbReference type="EMBL" id="MFB9994840.1"/>
    </source>
</evidence>
<dbReference type="Pfam" id="PF16242">
    <property type="entry name" value="Pyrid_ox_like"/>
    <property type="match status" value="1"/>
</dbReference>
<sequence length="173" mass="19557">MSDQNSDQNSTETTPEQSIKAVAAIIKDVKFAMLTTMTSEGRLHSRPMTTQEQEFDGDIWFLGNKDAESTDDMRHRPEVNLSFSNPEKGNYVSLTGTAELVEDRAKLDELWNDFYKTYFEGGKEDPNIQLIKIHAHGAEYWESDGKIRSFIQMAKGAITGKQQNMGKNDTVNL</sequence>
<name>A0ABV6B563_9DEIO</name>
<dbReference type="PANTHER" id="PTHR34818:SF1">
    <property type="entry name" value="PROTEIN BLI-3"/>
    <property type="match status" value="1"/>
</dbReference>
<dbReference type="Gene3D" id="2.30.110.10">
    <property type="entry name" value="Electron Transport, Fmn-binding Protein, Chain A"/>
    <property type="match status" value="1"/>
</dbReference>
<keyword evidence="3" id="KW-1185">Reference proteome</keyword>
<proteinExistence type="predicted"/>
<dbReference type="Proteomes" id="UP001589733">
    <property type="component" value="Unassembled WGS sequence"/>
</dbReference>
<evidence type="ECO:0000313" key="3">
    <source>
        <dbReference type="Proteomes" id="UP001589733"/>
    </source>
</evidence>
<dbReference type="EMBL" id="JBHLYR010000067">
    <property type="protein sequence ID" value="MFB9994840.1"/>
    <property type="molecule type" value="Genomic_DNA"/>
</dbReference>
<evidence type="ECO:0000259" key="1">
    <source>
        <dbReference type="Pfam" id="PF16242"/>
    </source>
</evidence>
<gene>
    <name evidence="2" type="ORF">ACFFLM_23100</name>
</gene>
<feature type="domain" description="General stress protein FMN-binding split barrel" evidence="1">
    <location>
        <begin position="18"/>
        <end position="163"/>
    </location>
</feature>
<comment type="caution">
    <text evidence="2">The sequence shown here is derived from an EMBL/GenBank/DDBJ whole genome shotgun (WGS) entry which is preliminary data.</text>
</comment>
<dbReference type="InterPro" id="IPR038725">
    <property type="entry name" value="YdaG_split_barrel_FMN-bd"/>
</dbReference>
<organism evidence="2 3">
    <name type="scientific">Deinococcus oregonensis</name>
    <dbReference type="NCBI Taxonomy" id="1805970"/>
    <lineage>
        <taxon>Bacteria</taxon>
        <taxon>Thermotogati</taxon>
        <taxon>Deinococcota</taxon>
        <taxon>Deinococci</taxon>
        <taxon>Deinococcales</taxon>
        <taxon>Deinococcaceae</taxon>
        <taxon>Deinococcus</taxon>
    </lineage>
</organism>
<reference evidence="2 3" key="1">
    <citation type="submission" date="2024-09" db="EMBL/GenBank/DDBJ databases">
        <authorList>
            <person name="Sun Q."/>
            <person name="Mori K."/>
        </authorList>
    </citation>
    <scope>NUCLEOTIDE SEQUENCE [LARGE SCALE GENOMIC DNA]</scope>
    <source>
        <strain evidence="2 3">JCM 13503</strain>
    </source>
</reference>
<dbReference type="SUPFAM" id="SSF50475">
    <property type="entry name" value="FMN-binding split barrel"/>
    <property type="match status" value="1"/>
</dbReference>
<dbReference type="InterPro" id="IPR012349">
    <property type="entry name" value="Split_barrel_FMN-bd"/>
</dbReference>
<dbReference type="PANTHER" id="PTHR34818">
    <property type="entry name" value="PROTEIN BLI-3"/>
    <property type="match status" value="1"/>
</dbReference>
<dbReference type="RefSeq" id="WP_380016186.1">
    <property type="nucleotide sequence ID" value="NZ_JBHLYR010000067.1"/>
</dbReference>
<accession>A0ABV6B563</accession>
<protein>
    <submittedName>
        <fullName evidence="2">Pyridoxamine 5'-phosphate oxidase family protein</fullName>
    </submittedName>
</protein>